<dbReference type="InterPro" id="IPR036505">
    <property type="entry name" value="Amidase/PGRP_sf"/>
</dbReference>
<organism evidence="2">
    <name type="scientific">viral metagenome</name>
    <dbReference type="NCBI Taxonomy" id="1070528"/>
    <lineage>
        <taxon>unclassified sequences</taxon>
        <taxon>metagenomes</taxon>
        <taxon>organismal metagenomes</taxon>
    </lineage>
</organism>
<dbReference type="SUPFAM" id="SSF55846">
    <property type="entry name" value="N-acetylmuramoyl-L-alanine amidase-like"/>
    <property type="match status" value="1"/>
</dbReference>
<evidence type="ECO:0000259" key="1">
    <source>
        <dbReference type="SMART" id="SM00701"/>
    </source>
</evidence>
<dbReference type="SMART" id="SM00701">
    <property type="entry name" value="PGRP"/>
    <property type="match status" value="1"/>
</dbReference>
<feature type="domain" description="Peptidoglycan recognition protein family" evidence="1">
    <location>
        <begin position="1"/>
        <end position="130"/>
    </location>
</feature>
<dbReference type="Gene3D" id="3.40.80.10">
    <property type="entry name" value="Peptidoglycan recognition protein-like"/>
    <property type="match status" value="1"/>
</dbReference>
<protein>
    <submittedName>
        <fullName evidence="2">Putative N-acetylmuramoyl-L-alanine amidase</fullName>
    </submittedName>
</protein>
<dbReference type="CDD" id="cd06583">
    <property type="entry name" value="PGRP"/>
    <property type="match status" value="1"/>
</dbReference>
<dbReference type="EMBL" id="MT141360">
    <property type="protein sequence ID" value="QJA59228.1"/>
    <property type="molecule type" value="Genomic_DNA"/>
</dbReference>
<dbReference type="InterPro" id="IPR002502">
    <property type="entry name" value="Amidase_domain"/>
</dbReference>
<evidence type="ECO:0000313" key="2">
    <source>
        <dbReference type="EMBL" id="QJA59228.1"/>
    </source>
</evidence>
<dbReference type="InterPro" id="IPR006619">
    <property type="entry name" value="PGRP_domain_met/bac"/>
</dbReference>
<dbReference type="GO" id="GO:0008270">
    <property type="term" value="F:zinc ion binding"/>
    <property type="evidence" value="ECO:0007669"/>
    <property type="project" value="InterPro"/>
</dbReference>
<reference evidence="2" key="1">
    <citation type="submission" date="2020-03" db="EMBL/GenBank/DDBJ databases">
        <title>The deep terrestrial virosphere.</title>
        <authorList>
            <person name="Holmfeldt K."/>
            <person name="Nilsson E."/>
            <person name="Simone D."/>
            <person name="Lopez-Fernandez M."/>
            <person name="Wu X."/>
            <person name="de Brujin I."/>
            <person name="Lundin D."/>
            <person name="Andersson A."/>
            <person name="Bertilsson S."/>
            <person name="Dopson M."/>
        </authorList>
    </citation>
    <scope>NUCLEOTIDE SEQUENCE</scope>
    <source>
        <strain evidence="2">MM415B01325</strain>
    </source>
</reference>
<sequence>MKSLTHIIVHCSDSEWGSAREIRKWHLERGWRDIGYHIVILNEQILPSLSIPALNGSIELGRPFDGDMFIADNEVGAHALGYNDRSIGICAIAKNKWKPAQELSLIHVVRDLQRIFKIKKENVLGHCETESGLAQGKTCPNLDMTEIRNYWLL</sequence>
<name>A0A6M3IPQ0_9ZZZZ</name>
<gene>
    <name evidence="2" type="ORF">MM415B01325_0019</name>
</gene>
<dbReference type="AlphaFoldDB" id="A0A6M3IPQ0"/>
<dbReference type="Pfam" id="PF01510">
    <property type="entry name" value="Amidase_2"/>
    <property type="match status" value="1"/>
</dbReference>
<accession>A0A6M3IPQ0</accession>
<dbReference type="GO" id="GO:0009253">
    <property type="term" value="P:peptidoglycan catabolic process"/>
    <property type="evidence" value="ECO:0007669"/>
    <property type="project" value="InterPro"/>
</dbReference>
<proteinExistence type="predicted"/>
<dbReference type="GO" id="GO:0008745">
    <property type="term" value="F:N-acetylmuramoyl-L-alanine amidase activity"/>
    <property type="evidence" value="ECO:0007669"/>
    <property type="project" value="InterPro"/>
</dbReference>